<reference evidence="2" key="1">
    <citation type="submission" date="2020-07" db="EMBL/GenBank/DDBJ databases">
        <authorList>
            <person name="Lin J."/>
        </authorList>
    </citation>
    <scope>NUCLEOTIDE SEQUENCE</scope>
</reference>
<name>A0A6V7PXX6_ANACO</name>
<protein>
    <recommendedName>
        <fullName evidence="1">Retrovirus-related Pol polyprotein from transposon TNT 1-94-like beta-barrel domain-containing protein</fullName>
    </recommendedName>
</protein>
<accession>A0A6V7PXX6</accession>
<evidence type="ECO:0000313" key="2">
    <source>
        <dbReference type="EMBL" id="CAD1835774.1"/>
    </source>
</evidence>
<sequence>MYKPIEGGDVLMENYSKCTVIGIGTVRVQMFDGVVRTISDVRHVLDMRKNLISLGTLDTKGFKCSSADGLMKVAKGNLVVMKAKLSDMLYILQGSTVTGSAAVTSSSMSDSDSTRLWYM</sequence>
<dbReference type="AlphaFoldDB" id="A0A6V7PXX6"/>
<dbReference type="Pfam" id="PF22936">
    <property type="entry name" value="Pol_BBD"/>
    <property type="match status" value="1"/>
</dbReference>
<organism evidence="2">
    <name type="scientific">Ananas comosus var. bracteatus</name>
    <name type="common">red pineapple</name>
    <dbReference type="NCBI Taxonomy" id="296719"/>
    <lineage>
        <taxon>Eukaryota</taxon>
        <taxon>Viridiplantae</taxon>
        <taxon>Streptophyta</taxon>
        <taxon>Embryophyta</taxon>
        <taxon>Tracheophyta</taxon>
        <taxon>Spermatophyta</taxon>
        <taxon>Magnoliopsida</taxon>
        <taxon>Liliopsida</taxon>
        <taxon>Poales</taxon>
        <taxon>Bromeliaceae</taxon>
        <taxon>Bromelioideae</taxon>
        <taxon>Ananas</taxon>
    </lineage>
</organism>
<gene>
    <name evidence="2" type="ORF">CB5_LOCUS18985</name>
</gene>
<evidence type="ECO:0000259" key="1">
    <source>
        <dbReference type="Pfam" id="PF22936"/>
    </source>
</evidence>
<proteinExistence type="predicted"/>
<feature type="domain" description="Retrovirus-related Pol polyprotein from transposon TNT 1-94-like beta-barrel" evidence="1">
    <location>
        <begin position="2"/>
        <end position="62"/>
    </location>
</feature>
<dbReference type="InterPro" id="IPR054722">
    <property type="entry name" value="PolX-like_BBD"/>
</dbReference>
<dbReference type="EMBL" id="LR862153">
    <property type="protein sequence ID" value="CAD1835774.1"/>
    <property type="molecule type" value="Genomic_DNA"/>
</dbReference>